<dbReference type="Proteomes" id="UP000004508">
    <property type="component" value="Unassembled WGS sequence"/>
</dbReference>
<comment type="caution">
    <text evidence="10">The sequence shown here is derived from an EMBL/GenBank/DDBJ whole genome shotgun (WGS) entry which is preliminary data.</text>
</comment>
<dbReference type="InterPro" id="IPR038731">
    <property type="entry name" value="RgtA/B/C-like"/>
</dbReference>
<dbReference type="STRING" id="485913.Krac_1167"/>
<accession>D6U6E2</accession>
<name>D6U6E2_KTERA</name>
<evidence type="ECO:0000256" key="2">
    <source>
        <dbReference type="ARBA" id="ARBA00022475"/>
    </source>
</evidence>
<protein>
    <submittedName>
        <fullName evidence="10">Glycosyl transferase family protein</fullName>
    </submittedName>
</protein>
<keyword evidence="2" id="KW-1003">Cell membrane</keyword>
<dbReference type="GO" id="GO:0016763">
    <property type="term" value="F:pentosyltransferase activity"/>
    <property type="evidence" value="ECO:0007669"/>
    <property type="project" value="TreeGrafter"/>
</dbReference>
<feature type="transmembrane region" description="Helical" evidence="8">
    <location>
        <begin position="299"/>
        <end position="316"/>
    </location>
</feature>
<keyword evidence="5 8" id="KW-0812">Transmembrane</keyword>
<feature type="transmembrane region" description="Helical" evidence="8">
    <location>
        <begin position="181"/>
        <end position="210"/>
    </location>
</feature>
<feature type="transmembrane region" description="Helical" evidence="8">
    <location>
        <begin position="36"/>
        <end position="54"/>
    </location>
</feature>
<evidence type="ECO:0000256" key="1">
    <source>
        <dbReference type="ARBA" id="ARBA00004651"/>
    </source>
</evidence>
<evidence type="ECO:0000259" key="9">
    <source>
        <dbReference type="Pfam" id="PF13231"/>
    </source>
</evidence>
<dbReference type="GO" id="GO:0009103">
    <property type="term" value="P:lipopolysaccharide biosynthetic process"/>
    <property type="evidence" value="ECO:0007669"/>
    <property type="project" value="UniProtKB-ARBA"/>
</dbReference>
<evidence type="ECO:0000256" key="5">
    <source>
        <dbReference type="ARBA" id="ARBA00022692"/>
    </source>
</evidence>
<dbReference type="eggNOG" id="COG1807">
    <property type="taxonomic scope" value="Bacteria"/>
</dbReference>
<keyword evidence="6 8" id="KW-1133">Transmembrane helix</keyword>
<sequence length="535" mass="58222">MGLIRRDVSQSAQVVAIRAASSLHASITTLLRRADLAPAVLIIAGISFLAHVLVGDNYGYFRDELYVLAMSQHPSFGYVDVPPLVPWITLIPRLLTGNALWAIHVIAALVCAGTIILTGLMARLLGGTRWVQGLATLGSATAPVLMANGSIYTYDVFDAFWWAASATILIVLLRDERPRGFLAFGLVAGLGLLTKETILFWGFALILGLLLTRQRRLLFTRWTAFGGLIALALVLPFLIWNATNGWASVQYWAGYSKNHSAGGSPLDFLANQILGMNPLSVLLWGAGLWYFFSARGARFRVFGWAYLILFVLFSAIQGKTYFLAPAYPPLYAGGAVLLGQWRVRWPRWVAVYPVLLVVSAVLLAPAVMPVLPPAVYGHIYGKGGNAGSQQDAGDIDGLPQALADRFGWEEQIALIAQVYHSLPMDEQRVACIFTSNYGEAGALVQFGGRYHLPPPISGHNAFYLWGPQGCTGQVVITINISPQDAAQGFNSVTLAARTACDDCVDFENHAPILILRQPKAKVPFAVLWAQAKHYD</sequence>
<keyword evidence="4 10" id="KW-0808">Transferase</keyword>
<dbReference type="InParanoid" id="D6U6E2"/>
<dbReference type="InterPro" id="IPR050297">
    <property type="entry name" value="LipidA_mod_glycosyltrf_83"/>
</dbReference>
<evidence type="ECO:0000313" key="11">
    <source>
        <dbReference type="Proteomes" id="UP000004508"/>
    </source>
</evidence>
<organism evidence="10 11">
    <name type="scientific">Ktedonobacter racemifer DSM 44963</name>
    <dbReference type="NCBI Taxonomy" id="485913"/>
    <lineage>
        <taxon>Bacteria</taxon>
        <taxon>Bacillati</taxon>
        <taxon>Chloroflexota</taxon>
        <taxon>Ktedonobacteria</taxon>
        <taxon>Ktedonobacterales</taxon>
        <taxon>Ktedonobacteraceae</taxon>
        <taxon>Ktedonobacter</taxon>
    </lineage>
</organism>
<dbReference type="EMBL" id="ADVG01000005">
    <property type="protein sequence ID" value="EFH80553.1"/>
    <property type="molecule type" value="Genomic_DNA"/>
</dbReference>
<evidence type="ECO:0000256" key="3">
    <source>
        <dbReference type="ARBA" id="ARBA00022676"/>
    </source>
</evidence>
<feature type="transmembrane region" description="Helical" evidence="8">
    <location>
        <begin position="99"/>
        <end position="122"/>
    </location>
</feature>
<evidence type="ECO:0000256" key="6">
    <source>
        <dbReference type="ARBA" id="ARBA00022989"/>
    </source>
</evidence>
<evidence type="ECO:0000256" key="4">
    <source>
        <dbReference type="ARBA" id="ARBA00022679"/>
    </source>
</evidence>
<feature type="transmembrane region" description="Helical" evidence="8">
    <location>
        <begin position="222"/>
        <end position="242"/>
    </location>
</feature>
<keyword evidence="3" id="KW-0328">Glycosyltransferase</keyword>
<dbReference type="PANTHER" id="PTHR33908">
    <property type="entry name" value="MANNOSYLTRANSFERASE YKCB-RELATED"/>
    <property type="match status" value="1"/>
</dbReference>
<dbReference type="Pfam" id="PF13231">
    <property type="entry name" value="PMT_2"/>
    <property type="match status" value="1"/>
</dbReference>
<dbReference type="PANTHER" id="PTHR33908:SF11">
    <property type="entry name" value="MEMBRANE PROTEIN"/>
    <property type="match status" value="1"/>
</dbReference>
<comment type="subcellular location">
    <subcellularLocation>
        <location evidence="1">Cell membrane</location>
        <topology evidence="1">Multi-pass membrane protein</topology>
    </subcellularLocation>
</comment>
<dbReference type="RefSeq" id="WP_007923198.1">
    <property type="nucleotide sequence ID" value="NZ_ADVG01000005.1"/>
</dbReference>
<evidence type="ECO:0000256" key="8">
    <source>
        <dbReference type="SAM" id="Phobius"/>
    </source>
</evidence>
<dbReference type="AlphaFoldDB" id="D6U6E2"/>
<feature type="transmembrane region" description="Helical" evidence="8">
    <location>
        <begin position="273"/>
        <end position="292"/>
    </location>
</feature>
<gene>
    <name evidence="10" type="ORF">Krac_1167</name>
</gene>
<keyword evidence="11" id="KW-1185">Reference proteome</keyword>
<keyword evidence="7 8" id="KW-0472">Membrane</keyword>
<feature type="domain" description="Glycosyltransferase RgtA/B/C/D-like" evidence="9">
    <location>
        <begin position="80"/>
        <end position="240"/>
    </location>
</feature>
<dbReference type="GO" id="GO:0005886">
    <property type="term" value="C:plasma membrane"/>
    <property type="evidence" value="ECO:0007669"/>
    <property type="project" value="UniProtKB-SubCell"/>
</dbReference>
<evidence type="ECO:0000313" key="10">
    <source>
        <dbReference type="EMBL" id="EFH80553.1"/>
    </source>
</evidence>
<evidence type="ECO:0000256" key="7">
    <source>
        <dbReference type="ARBA" id="ARBA00023136"/>
    </source>
</evidence>
<proteinExistence type="predicted"/>
<feature type="transmembrane region" description="Helical" evidence="8">
    <location>
        <begin position="322"/>
        <end position="341"/>
    </location>
</feature>
<feature type="transmembrane region" description="Helical" evidence="8">
    <location>
        <begin position="348"/>
        <end position="368"/>
    </location>
</feature>
<reference evidence="10 11" key="1">
    <citation type="journal article" date="2011" name="Stand. Genomic Sci.">
        <title>Non-contiguous finished genome sequence and contextual data of the filamentous soil bacterium Ktedonobacter racemifer type strain (SOSP1-21).</title>
        <authorList>
            <person name="Chang Y.J."/>
            <person name="Land M."/>
            <person name="Hauser L."/>
            <person name="Chertkov O."/>
            <person name="Del Rio T.G."/>
            <person name="Nolan M."/>
            <person name="Copeland A."/>
            <person name="Tice H."/>
            <person name="Cheng J.F."/>
            <person name="Lucas S."/>
            <person name="Han C."/>
            <person name="Goodwin L."/>
            <person name="Pitluck S."/>
            <person name="Ivanova N."/>
            <person name="Ovchinikova G."/>
            <person name="Pati A."/>
            <person name="Chen A."/>
            <person name="Palaniappan K."/>
            <person name="Mavromatis K."/>
            <person name="Liolios K."/>
            <person name="Brettin T."/>
            <person name="Fiebig A."/>
            <person name="Rohde M."/>
            <person name="Abt B."/>
            <person name="Goker M."/>
            <person name="Detter J.C."/>
            <person name="Woyke T."/>
            <person name="Bristow J."/>
            <person name="Eisen J.A."/>
            <person name="Markowitz V."/>
            <person name="Hugenholtz P."/>
            <person name="Kyrpides N.C."/>
            <person name="Klenk H.P."/>
            <person name="Lapidus A."/>
        </authorList>
    </citation>
    <scope>NUCLEOTIDE SEQUENCE [LARGE SCALE GENOMIC DNA]</scope>
    <source>
        <strain evidence="11">DSM 44963</strain>
    </source>
</reference>
<dbReference type="OrthoDB" id="108054at2"/>